<evidence type="ECO:0000256" key="1">
    <source>
        <dbReference type="SAM" id="Phobius"/>
    </source>
</evidence>
<dbReference type="Proteomes" id="UP000239504">
    <property type="component" value="Unassembled WGS sequence"/>
</dbReference>
<proteinExistence type="predicted"/>
<organism evidence="3 4">
    <name type="scientific">Hyphococcus luteus</name>
    <dbReference type="NCBI Taxonomy" id="2058213"/>
    <lineage>
        <taxon>Bacteria</taxon>
        <taxon>Pseudomonadati</taxon>
        <taxon>Pseudomonadota</taxon>
        <taxon>Alphaproteobacteria</taxon>
        <taxon>Parvularculales</taxon>
        <taxon>Parvularculaceae</taxon>
        <taxon>Hyphococcus</taxon>
    </lineage>
</organism>
<sequence length="184" mass="20035">MVPARQIQVHLPARRTRQMKRAPIAAALAGIAMAGGGLILQKTDWLIWNRTGSAPIGLYRLSGEPVAPGRLVAVSAKSEAARWAFNRGYIGENWPLLKCVAALPGAEICRDDLDIFIDGIRVATALGADQVGQKMPVWRGCITLRENEIFLLNEHPRSLDGRYFGATHINDVDGVAVPLFILSD</sequence>
<dbReference type="SUPFAM" id="SSF51306">
    <property type="entry name" value="LexA/Signal peptidase"/>
    <property type="match status" value="1"/>
</dbReference>
<name>A0A2S7K501_9PROT</name>
<accession>A0A2S7K501</accession>
<gene>
    <name evidence="3" type="ORF">CW354_10920</name>
</gene>
<keyword evidence="4" id="KW-1185">Reference proteome</keyword>
<feature type="transmembrane region" description="Helical" evidence="1">
    <location>
        <begin position="21"/>
        <end position="40"/>
    </location>
</feature>
<keyword evidence="1" id="KW-0472">Membrane</keyword>
<dbReference type="AlphaFoldDB" id="A0A2S7K501"/>
<dbReference type="Pfam" id="PF10502">
    <property type="entry name" value="Peptidase_S26"/>
    <property type="match status" value="1"/>
</dbReference>
<dbReference type="Gene3D" id="2.10.109.10">
    <property type="entry name" value="Umud Fragment, subunit A"/>
    <property type="match status" value="1"/>
</dbReference>
<dbReference type="InterPro" id="IPR019533">
    <property type="entry name" value="Peptidase_S26"/>
</dbReference>
<dbReference type="GO" id="GO:0006465">
    <property type="term" value="P:signal peptide processing"/>
    <property type="evidence" value="ECO:0007669"/>
    <property type="project" value="InterPro"/>
</dbReference>
<evidence type="ECO:0000313" key="4">
    <source>
        <dbReference type="Proteomes" id="UP000239504"/>
    </source>
</evidence>
<evidence type="ECO:0000259" key="2">
    <source>
        <dbReference type="Pfam" id="PF10502"/>
    </source>
</evidence>
<dbReference type="EMBL" id="PJCH01000006">
    <property type="protein sequence ID" value="PQA87584.1"/>
    <property type="molecule type" value="Genomic_DNA"/>
</dbReference>
<comment type="caution">
    <text evidence="3">The sequence shown here is derived from an EMBL/GenBank/DDBJ whole genome shotgun (WGS) entry which is preliminary data.</text>
</comment>
<reference evidence="3 4" key="1">
    <citation type="submission" date="2017-12" db="EMBL/GenBank/DDBJ databases">
        <authorList>
            <person name="Hurst M.R.H."/>
        </authorList>
    </citation>
    <scope>NUCLEOTIDE SEQUENCE [LARGE SCALE GENOMIC DNA]</scope>
    <source>
        <strain evidence="3 4">SY-3-19</strain>
    </source>
</reference>
<feature type="domain" description="Peptidase S26" evidence="2">
    <location>
        <begin position="41"/>
        <end position="177"/>
    </location>
</feature>
<protein>
    <recommendedName>
        <fullName evidence="2">Peptidase S26 domain-containing protein</fullName>
    </recommendedName>
</protein>
<dbReference type="GO" id="GO:0004252">
    <property type="term" value="F:serine-type endopeptidase activity"/>
    <property type="evidence" value="ECO:0007669"/>
    <property type="project" value="InterPro"/>
</dbReference>
<dbReference type="InterPro" id="IPR036286">
    <property type="entry name" value="LexA/Signal_pep-like_sf"/>
</dbReference>
<keyword evidence="1" id="KW-0812">Transmembrane</keyword>
<evidence type="ECO:0000313" key="3">
    <source>
        <dbReference type="EMBL" id="PQA87584.1"/>
    </source>
</evidence>
<keyword evidence="1" id="KW-1133">Transmembrane helix</keyword>